<feature type="chain" id="PRO_5041921343" description="Cyanovirin-N domain-containing protein" evidence="1">
    <location>
        <begin position="23"/>
        <end position="119"/>
    </location>
</feature>
<organism evidence="2 3">
    <name type="scientific">Colletotrichum zoysiae</name>
    <dbReference type="NCBI Taxonomy" id="1216348"/>
    <lineage>
        <taxon>Eukaryota</taxon>
        <taxon>Fungi</taxon>
        <taxon>Dikarya</taxon>
        <taxon>Ascomycota</taxon>
        <taxon>Pezizomycotina</taxon>
        <taxon>Sordariomycetes</taxon>
        <taxon>Hypocreomycetidae</taxon>
        <taxon>Glomerellales</taxon>
        <taxon>Glomerellaceae</taxon>
        <taxon>Colletotrichum</taxon>
        <taxon>Colletotrichum graminicola species complex</taxon>
    </lineage>
</organism>
<keyword evidence="1" id="KW-0732">Signal</keyword>
<dbReference type="AlphaFoldDB" id="A0AAD9HIA8"/>
<feature type="signal peptide" evidence="1">
    <location>
        <begin position="1"/>
        <end position="22"/>
    </location>
</feature>
<comment type="caution">
    <text evidence="2">The sequence shown here is derived from an EMBL/GenBank/DDBJ whole genome shotgun (WGS) entry which is preliminary data.</text>
</comment>
<gene>
    <name evidence="2" type="ORF">LX32DRAFT_392722</name>
</gene>
<evidence type="ECO:0008006" key="4">
    <source>
        <dbReference type="Google" id="ProtNLM"/>
    </source>
</evidence>
<evidence type="ECO:0000313" key="2">
    <source>
        <dbReference type="EMBL" id="KAK2028641.1"/>
    </source>
</evidence>
<keyword evidence="3" id="KW-1185">Reference proteome</keyword>
<name>A0AAD9HIA8_9PEZI</name>
<evidence type="ECO:0000313" key="3">
    <source>
        <dbReference type="Proteomes" id="UP001232148"/>
    </source>
</evidence>
<dbReference type="EMBL" id="MU842875">
    <property type="protein sequence ID" value="KAK2028641.1"/>
    <property type="molecule type" value="Genomic_DNA"/>
</dbReference>
<dbReference type="Proteomes" id="UP001232148">
    <property type="component" value="Unassembled WGS sequence"/>
</dbReference>
<reference evidence="2" key="1">
    <citation type="submission" date="2021-06" db="EMBL/GenBank/DDBJ databases">
        <title>Comparative genomics, transcriptomics and evolutionary studies reveal genomic signatures of adaptation to plant cell wall in hemibiotrophic fungi.</title>
        <authorList>
            <consortium name="DOE Joint Genome Institute"/>
            <person name="Baroncelli R."/>
            <person name="Diaz J.F."/>
            <person name="Benocci T."/>
            <person name="Peng M."/>
            <person name="Battaglia E."/>
            <person name="Haridas S."/>
            <person name="Andreopoulos W."/>
            <person name="Labutti K."/>
            <person name="Pangilinan J."/>
            <person name="Floch G.L."/>
            <person name="Makela M.R."/>
            <person name="Henrissat B."/>
            <person name="Grigoriev I.V."/>
            <person name="Crouch J.A."/>
            <person name="De Vries R.P."/>
            <person name="Sukno S.A."/>
            <person name="Thon M.R."/>
        </authorList>
    </citation>
    <scope>NUCLEOTIDE SEQUENCE</scope>
    <source>
        <strain evidence="2">MAFF235873</strain>
    </source>
</reference>
<protein>
    <recommendedName>
        <fullName evidence="4">Cyanovirin-N domain-containing protein</fullName>
    </recommendedName>
</protein>
<sequence>MKSSIISTIVLALAASVELAEGCAQYQRCRCQMADGSPNNNVTTLACEARRQADHDGYDGADGPHSTAFLTTTDSQNTTWCNGGRNGKRFFNPDNCLFRDACTQLGATGSDSWCEGKLE</sequence>
<proteinExistence type="predicted"/>
<evidence type="ECO:0000256" key="1">
    <source>
        <dbReference type="SAM" id="SignalP"/>
    </source>
</evidence>
<accession>A0AAD9HIA8</accession>